<organism evidence="2 3">
    <name type="scientific">Cytospora chrysosperma</name>
    <name type="common">Cytospora canker fungus</name>
    <name type="synonym">Sphaeria chrysosperma</name>
    <dbReference type="NCBI Taxonomy" id="252740"/>
    <lineage>
        <taxon>Eukaryota</taxon>
        <taxon>Fungi</taxon>
        <taxon>Dikarya</taxon>
        <taxon>Ascomycota</taxon>
        <taxon>Pezizomycotina</taxon>
        <taxon>Sordariomycetes</taxon>
        <taxon>Sordariomycetidae</taxon>
        <taxon>Diaporthales</taxon>
        <taxon>Cytosporaceae</taxon>
        <taxon>Cytospora</taxon>
    </lineage>
</organism>
<dbReference type="GO" id="GO:0031490">
    <property type="term" value="F:chromatin DNA binding"/>
    <property type="evidence" value="ECO:0007669"/>
    <property type="project" value="InterPro"/>
</dbReference>
<dbReference type="OrthoDB" id="3440029at2759"/>
<accession>A0A423VG75</accession>
<dbReference type="PANTHER" id="PTHR33137:SF4">
    <property type="entry name" value="MEDIATOR OF RNA POLYMERASE II TRANSCRIPTION SUBUNIT 15A-RELATED"/>
    <property type="match status" value="1"/>
</dbReference>
<proteinExistence type="predicted"/>
<feature type="compositionally biased region" description="Pro residues" evidence="1">
    <location>
        <begin position="13"/>
        <end position="30"/>
    </location>
</feature>
<dbReference type="GO" id="GO:0003713">
    <property type="term" value="F:transcription coactivator activity"/>
    <property type="evidence" value="ECO:0007669"/>
    <property type="project" value="InterPro"/>
</dbReference>
<evidence type="ECO:0000313" key="3">
    <source>
        <dbReference type="Proteomes" id="UP000284375"/>
    </source>
</evidence>
<feature type="region of interest" description="Disordered" evidence="1">
    <location>
        <begin position="1"/>
        <end position="75"/>
    </location>
</feature>
<dbReference type="AlphaFoldDB" id="A0A423VG75"/>
<dbReference type="Proteomes" id="UP000284375">
    <property type="component" value="Unassembled WGS sequence"/>
</dbReference>
<keyword evidence="3" id="KW-1185">Reference proteome</keyword>
<feature type="compositionally biased region" description="Basic and acidic residues" evidence="1">
    <location>
        <begin position="242"/>
        <end position="258"/>
    </location>
</feature>
<feature type="compositionally biased region" description="Pro residues" evidence="1">
    <location>
        <begin position="309"/>
        <end position="318"/>
    </location>
</feature>
<sequence>MVHGQHHGASGGRPPPPPVVVQQRPGPPQMPSQMQRPMAPPARAFPPHPPRENIPPQSQRPVIVSDIRPEVQTEEDIREHLTDYIILRFEKVEPHDEYDSDGEEVRATWDNCIRRRLPDVDKADARREIRRLNREDKKKGKTWLEKQNSIGPKAQNQLAKAQRELSLEERDGRFHTVLAQIDFSLKPIVEKNEKVTRHRSNTKRKIRQKAKYERTSITAYFKRCPKENQIPSELARRIELDKQQARQRQEQQDLEAMRQRQHQMQGQQMPPQRPQVPLQHPQVPPQRPQVMPQPHPGPVPGPQVRQMNPPGPPPPPPPQHHHQQQPARMIRPQAMPMQQHGKAPPSRPHTPIQVIHEHNRRDKRDKRGHSRGSGSSLDSDPGSNSEFDSDTTLFNERSRSSGSHKGRKDHRHKRRPLRYLDSPKSFGAEIHPARRHGHGEEHSYILKGSGPRSPIFQLPATPRKAAIPIENIGQLEADAYYAGRTDQKAAEYRQRLAEAESLDTAARRYQPRYAPRPEIVLDRGRASDSGGKLGTTMAVWISLFTEMSNATEKLSL</sequence>
<feature type="region of interest" description="Disordered" evidence="1">
    <location>
        <begin position="242"/>
        <end position="437"/>
    </location>
</feature>
<dbReference type="PANTHER" id="PTHR33137">
    <property type="entry name" value="MEDIATOR OF RNA POLYMERASE II TRANSCRIPTION SUBUNIT 15A-RELATED"/>
    <property type="match status" value="1"/>
</dbReference>
<name>A0A423VG75_CYTCH</name>
<dbReference type="STRING" id="252740.A0A423VG75"/>
<feature type="compositionally biased region" description="Pro residues" evidence="1">
    <location>
        <begin position="282"/>
        <end position="301"/>
    </location>
</feature>
<dbReference type="EMBL" id="LJZO01000054">
    <property type="protein sequence ID" value="ROV89914.1"/>
    <property type="molecule type" value="Genomic_DNA"/>
</dbReference>
<dbReference type="InterPro" id="IPR044661">
    <property type="entry name" value="MED15a/b/c-like"/>
</dbReference>
<evidence type="ECO:0000313" key="2">
    <source>
        <dbReference type="EMBL" id="ROV89914.1"/>
    </source>
</evidence>
<feature type="compositionally biased region" description="Basic residues" evidence="1">
    <location>
        <begin position="402"/>
        <end position="417"/>
    </location>
</feature>
<feature type="compositionally biased region" description="Pro residues" evidence="1">
    <location>
        <begin position="38"/>
        <end position="48"/>
    </location>
</feature>
<reference evidence="2 3" key="1">
    <citation type="submission" date="2015-09" db="EMBL/GenBank/DDBJ databases">
        <title>Host preference determinants of Valsa canker pathogens revealed by comparative genomics.</title>
        <authorList>
            <person name="Yin Z."/>
            <person name="Huang L."/>
        </authorList>
    </citation>
    <scope>NUCLEOTIDE SEQUENCE [LARGE SCALE GENOMIC DNA]</scope>
    <source>
        <strain evidence="2 3">YSFL</strain>
    </source>
</reference>
<comment type="caution">
    <text evidence="2">The sequence shown here is derived from an EMBL/GenBank/DDBJ whole genome shotgun (WGS) entry which is preliminary data.</text>
</comment>
<evidence type="ECO:0000256" key="1">
    <source>
        <dbReference type="SAM" id="MobiDB-lite"/>
    </source>
</evidence>
<feature type="compositionally biased region" description="Low complexity" evidence="1">
    <location>
        <begin position="262"/>
        <end position="281"/>
    </location>
</feature>
<protein>
    <submittedName>
        <fullName evidence="2">Uncharacterized protein</fullName>
    </submittedName>
</protein>
<feature type="compositionally biased region" description="Low complexity" evidence="1">
    <location>
        <begin position="372"/>
        <end position="385"/>
    </location>
</feature>
<gene>
    <name evidence="2" type="ORF">VSDG_08249</name>
</gene>